<protein>
    <submittedName>
        <fullName evidence="4">Uncharacterized protein</fullName>
    </submittedName>
</protein>
<accession>A0A818HWG2</accession>
<evidence type="ECO:0000313" key="5">
    <source>
        <dbReference type="Proteomes" id="UP000663881"/>
    </source>
</evidence>
<organism evidence="4 5">
    <name type="scientific">Adineta steineri</name>
    <dbReference type="NCBI Taxonomy" id="433720"/>
    <lineage>
        <taxon>Eukaryota</taxon>
        <taxon>Metazoa</taxon>
        <taxon>Spiralia</taxon>
        <taxon>Gnathifera</taxon>
        <taxon>Rotifera</taxon>
        <taxon>Eurotatoria</taxon>
        <taxon>Bdelloidea</taxon>
        <taxon>Adinetida</taxon>
        <taxon>Adinetidae</taxon>
        <taxon>Adineta</taxon>
    </lineage>
</organism>
<evidence type="ECO:0000256" key="1">
    <source>
        <dbReference type="ARBA" id="ARBA00022574"/>
    </source>
</evidence>
<reference evidence="4" key="1">
    <citation type="submission" date="2021-02" db="EMBL/GenBank/DDBJ databases">
        <authorList>
            <person name="Nowell W R."/>
        </authorList>
    </citation>
    <scope>NUCLEOTIDE SEQUENCE</scope>
</reference>
<keyword evidence="2" id="KW-0677">Repeat</keyword>
<dbReference type="SUPFAM" id="SSF50978">
    <property type="entry name" value="WD40 repeat-like"/>
    <property type="match status" value="1"/>
</dbReference>
<evidence type="ECO:0000313" key="3">
    <source>
        <dbReference type="EMBL" id="CAF0889424.1"/>
    </source>
</evidence>
<keyword evidence="1" id="KW-0853">WD repeat</keyword>
<dbReference type="Proteomes" id="UP000663891">
    <property type="component" value="Unassembled WGS sequence"/>
</dbReference>
<dbReference type="Pfam" id="PF21032">
    <property type="entry name" value="PROPPIN"/>
    <property type="match status" value="1"/>
</dbReference>
<dbReference type="EMBL" id="CAJNON010000058">
    <property type="protein sequence ID" value="CAF0889424.1"/>
    <property type="molecule type" value="Genomic_DNA"/>
</dbReference>
<dbReference type="InterPro" id="IPR048720">
    <property type="entry name" value="PROPPIN"/>
</dbReference>
<dbReference type="Proteomes" id="UP000663881">
    <property type="component" value="Unassembled WGS sequence"/>
</dbReference>
<proteinExistence type="predicted"/>
<dbReference type="PANTHER" id="PTHR11227">
    <property type="entry name" value="WD-REPEAT PROTEIN INTERACTING WITH PHOSPHOINOSIDES WIPI -RELATED"/>
    <property type="match status" value="1"/>
</dbReference>
<sequence length="191" mass="21646">MSNNRYTRTTTDVLSLRFNQDSSCFICATCDGIRIFNVEPFAQKSFLDVGRVTYAEMLYRTNLIAYVPADHVTGLPSNVVNVYDDERKTHVLELCFSLSVVSIRMSRTRLIVVLVSKIHIFSFPNQCRLLHTIETRDNPRGLCELSNNDGALLIFPFNAKTKGGFVQFLNVNLSFKKTENNSSPIALFFTS</sequence>
<evidence type="ECO:0000313" key="4">
    <source>
        <dbReference type="EMBL" id="CAF3510674.1"/>
    </source>
</evidence>
<gene>
    <name evidence="4" type="ORF">OKA104_LOCUS2030</name>
    <name evidence="3" type="ORF">VCS650_LOCUS8692</name>
</gene>
<comment type="caution">
    <text evidence="4">The sequence shown here is derived from an EMBL/GenBank/DDBJ whole genome shotgun (WGS) entry which is preliminary data.</text>
</comment>
<dbReference type="InterPro" id="IPR036322">
    <property type="entry name" value="WD40_repeat_dom_sf"/>
</dbReference>
<evidence type="ECO:0000256" key="2">
    <source>
        <dbReference type="ARBA" id="ARBA00022737"/>
    </source>
</evidence>
<dbReference type="EMBL" id="CAJOAY010000053">
    <property type="protein sequence ID" value="CAF3510674.1"/>
    <property type="molecule type" value="Genomic_DNA"/>
</dbReference>
<dbReference type="AlphaFoldDB" id="A0A818HWG2"/>
<dbReference type="OrthoDB" id="1667587at2759"/>
<name>A0A818HWG2_9BILA</name>